<name>A0ABU5LN23_9SPHN</name>
<comment type="similarity">
    <text evidence="5 6">Belongs to the autoinducer synthase family.</text>
</comment>
<dbReference type="PROSITE" id="PS51187">
    <property type="entry name" value="AUTOINDUCER_SYNTH_2"/>
    <property type="match status" value="1"/>
</dbReference>
<gene>
    <name evidence="7" type="ORF">N4G62_04775</name>
</gene>
<dbReference type="PRINTS" id="PR01549">
    <property type="entry name" value="AUTOINDCRSYN"/>
</dbReference>
<keyword evidence="2 6" id="KW-0808">Transferase</keyword>
<dbReference type="PANTHER" id="PTHR39322:SF1">
    <property type="entry name" value="ISOVALERYL-HOMOSERINE LACTONE SYNTHASE"/>
    <property type="match status" value="1"/>
</dbReference>
<evidence type="ECO:0000313" key="7">
    <source>
        <dbReference type="EMBL" id="MDZ7281340.1"/>
    </source>
</evidence>
<keyword evidence="3 6" id="KW-0949">S-adenosyl-L-methionine</keyword>
<dbReference type="EMBL" id="JAOBTW010000004">
    <property type="protein sequence ID" value="MDZ7281340.1"/>
    <property type="molecule type" value="Genomic_DNA"/>
</dbReference>
<evidence type="ECO:0000256" key="2">
    <source>
        <dbReference type="ARBA" id="ARBA00022679"/>
    </source>
</evidence>
<comment type="caution">
    <text evidence="7">The sequence shown here is derived from an EMBL/GenBank/DDBJ whole genome shotgun (WGS) entry which is preliminary data.</text>
</comment>
<keyword evidence="4 5" id="KW-0071">Autoinducer synthesis</keyword>
<dbReference type="EC" id="2.3.1.184" evidence="6"/>
<dbReference type="Proteomes" id="UP001292182">
    <property type="component" value="Unassembled WGS sequence"/>
</dbReference>
<evidence type="ECO:0000256" key="5">
    <source>
        <dbReference type="PROSITE-ProRule" id="PRU00533"/>
    </source>
</evidence>
<keyword evidence="1 5" id="KW-0673">Quorum sensing</keyword>
<sequence>MIQLIRNVPRPLEHPMLRRMFAARKAVFVDLLGWDVPVVDGRLELDQFDDGEARYLVVTDAAGAHRASARLLPTTRPHLLDTLFPALCADDPPTGPAIFEITRFCLDRSLDARARRTARDALVVALVDHALAHGITRYTAIAGLGWSRQILAFGWRCRLLGPAKAIGGKEVVAFEIAIEADTRARLAATGIIGAEVTVAVAA</sequence>
<comment type="catalytic activity">
    <reaction evidence="6">
        <text>a fatty acyl-[ACP] + S-adenosyl-L-methionine = an N-acyl-L-homoserine lactone + S-methyl-5'-thioadenosine + holo-[ACP] + H(+)</text>
        <dbReference type="Rhea" id="RHEA:10096"/>
        <dbReference type="Rhea" id="RHEA-COMP:9685"/>
        <dbReference type="Rhea" id="RHEA-COMP:14125"/>
        <dbReference type="ChEBI" id="CHEBI:15378"/>
        <dbReference type="ChEBI" id="CHEBI:17509"/>
        <dbReference type="ChEBI" id="CHEBI:55474"/>
        <dbReference type="ChEBI" id="CHEBI:59789"/>
        <dbReference type="ChEBI" id="CHEBI:64479"/>
        <dbReference type="ChEBI" id="CHEBI:138651"/>
        <dbReference type="EC" id="2.3.1.184"/>
    </reaction>
</comment>
<dbReference type="Pfam" id="PF00765">
    <property type="entry name" value="Autoind_synth"/>
    <property type="match status" value="1"/>
</dbReference>
<evidence type="ECO:0000256" key="6">
    <source>
        <dbReference type="RuleBase" id="RU361135"/>
    </source>
</evidence>
<dbReference type="RefSeq" id="WP_322538756.1">
    <property type="nucleotide sequence ID" value="NZ_JAOBTW010000004.1"/>
</dbReference>
<evidence type="ECO:0000256" key="1">
    <source>
        <dbReference type="ARBA" id="ARBA00022654"/>
    </source>
</evidence>
<dbReference type="PANTHER" id="PTHR39322">
    <property type="entry name" value="ACYL-HOMOSERINE-LACTONE SYNTHASE"/>
    <property type="match status" value="1"/>
</dbReference>
<reference evidence="8" key="1">
    <citation type="submission" date="2023-07" db="EMBL/GenBank/DDBJ databases">
        <title>Whole genome sequence analysis of rice epiphytic Sphingomonas sanguinis OsEp_Plm_15B2.</title>
        <authorList>
            <person name="Sahu K.P."/>
            <person name="Asharani P."/>
            <person name="Reddy B."/>
            <person name="Kumar A."/>
        </authorList>
    </citation>
    <scope>NUCLEOTIDE SEQUENCE [LARGE SCALE GENOMIC DNA]</scope>
    <source>
        <strain evidence="8">OsEp_Plm_15B2</strain>
    </source>
</reference>
<evidence type="ECO:0000313" key="8">
    <source>
        <dbReference type="Proteomes" id="UP001292182"/>
    </source>
</evidence>
<dbReference type="InterPro" id="IPR016181">
    <property type="entry name" value="Acyl_CoA_acyltransferase"/>
</dbReference>
<keyword evidence="8" id="KW-1185">Reference proteome</keyword>
<dbReference type="SUPFAM" id="SSF55729">
    <property type="entry name" value="Acyl-CoA N-acyltransferases (Nat)"/>
    <property type="match status" value="1"/>
</dbReference>
<accession>A0ABU5LN23</accession>
<evidence type="ECO:0000256" key="3">
    <source>
        <dbReference type="ARBA" id="ARBA00022691"/>
    </source>
</evidence>
<proteinExistence type="inferred from homology"/>
<dbReference type="InterPro" id="IPR001690">
    <property type="entry name" value="Autoind_synthase"/>
</dbReference>
<protein>
    <recommendedName>
        <fullName evidence="6">Acyl-homoserine-lactone synthase</fullName>
        <ecNumber evidence="6">2.3.1.184</ecNumber>
    </recommendedName>
    <alternativeName>
        <fullName evidence="6">Autoinducer synthesis protein</fullName>
    </alternativeName>
</protein>
<evidence type="ECO:0000256" key="4">
    <source>
        <dbReference type="ARBA" id="ARBA00022929"/>
    </source>
</evidence>
<dbReference type="Gene3D" id="3.40.630.30">
    <property type="match status" value="1"/>
</dbReference>
<organism evidence="7 8">
    <name type="scientific">Sphingomonas sanguinis</name>
    <dbReference type="NCBI Taxonomy" id="33051"/>
    <lineage>
        <taxon>Bacteria</taxon>
        <taxon>Pseudomonadati</taxon>
        <taxon>Pseudomonadota</taxon>
        <taxon>Alphaproteobacteria</taxon>
        <taxon>Sphingomonadales</taxon>
        <taxon>Sphingomonadaceae</taxon>
        <taxon>Sphingomonas</taxon>
    </lineage>
</organism>